<keyword evidence="2" id="KW-1003">Cell membrane</keyword>
<reference evidence="7" key="1">
    <citation type="submission" date="2019-11" db="EMBL/GenBank/DDBJ databases">
        <title>Acidithiobacillus ferrianus sp. nov.: a facultatively anaerobic and extremely acidophilic chemolithoautotroph.</title>
        <authorList>
            <person name="Norris P.R."/>
            <person name="Falagan C."/>
            <person name="Moya-Beltran A."/>
            <person name="Castro M."/>
            <person name="Quatrini R."/>
            <person name="Johnson D.B."/>
        </authorList>
    </citation>
    <scope>NUCLEOTIDE SEQUENCE [LARGE SCALE GENOMIC DNA]</scope>
    <source>
        <strain evidence="7">MG</strain>
    </source>
</reference>
<dbReference type="PANTHER" id="PTHR36570">
    <property type="entry name" value="DISULFIDE BOND FORMATION PROTEIN B"/>
    <property type="match status" value="1"/>
</dbReference>
<evidence type="ECO:0000256" key="4">
    <source>
        <dbReference type="ARBA" id="ARBA00022989"/>
    </source>
</evidence>
<accession>A0A845U5V3</accession>
<dbReference type="InterPro" id="IPR023380">
    <property type="entry name" value="DsbB-like_sf"/>
</dbReference>
<protein>
    <submittedName>
        <fullName evidence="7">Disulfide bond formation protein B</fullName>
    </submittedName>
</protein>
<feature type="transmembrane region" description="Helical" evidence="6">
    <location>
        <begin position="150"/>
        <end position="169"/>
    </location>
</feature>
<comment type="subcellular location">
    <subcellularLocation>
        <location evidence="1">Cell membrane</location>
        <topology evidence="1">Multi-pass membrane protein</topology>
    </subcellularLocation>
</comment>
<keyword evidence="4 6" id="KW-1133">Transmembrane helix</keyword>
<keyword evidence="3 6" id="KW-0812">Transmembrane</keyword>
<evidence type="ECO:0000256" key="1">
    <source>
        <dbReference type="ARBA" id="ARBA00004651"/>
    </source>
</evidence>
<name>A0A845U5V3_9PROT</name>
<feature type="transmembrane region" description="Helical" evidence="6">
    <location>
        <begin position="73"/>
        <end position="92"/>
    </location>
</feature>
<evidence type="ECO:0000256" key="2">
    <source>
        <dbReference type="ARBA" id="ARBA00022475"/>
    </source>
</evidence>
<organism evidence="7">
    <name type="scientific">Acidithiobacillus ferrianus</name>
    <dbReference type="NCBI Taxonomy" id="2678518"/>
    <lineage>
        <taxon>Bacteria</taxon>
        <taxon>Pseudomonadati</taxon>
        <taxon>Pseudomonadota</taxon>
        <taxon>Acidithiobacillia</taxon>
        <taxon>Acidithiobacillales</taxon>
        <taxon>Acidithiobacillaceae</taxon>
        <taxon>Acidithiobacillus</taxon>
    </lineage>
</organism>
<keyword evidence="5 6" id="KW-0472">Membrane</keyword>
<feature type="transmembrane region" description="Helical" evidence="6">
    <location>
        <begin position="48"/>
        <end position="66"/>
    </location>
</feature>
<proteinExistence type="predicted"/>
<dbReference type="AlphaFoldDB" id="A0A845U5V3"/>
<dbReference type="SUPFAM" id="SSF158442">
    <property type="entry name" value="DsbB-like"/>
    <property type="match status" value="1"/>
</dbReference>
<evidence type="ECO:0000256" key="3">
    <source>
        <dbReference type="ARBA" id="ARBA00022692"/>
    </source>
</evidence>
<dbReference type="EMBL" id="WNJL01000001">
    <property type="protein sequence ID" value="NDU41191.1"/>
    <property type="molecule type" value="Genomic_DNA"/>
</dbReference>
<evidence type="ECO:0000313" key="7">
    <source>
        <dbReference type="EMBL" id="NDU41191.1"/>
    </source>
</evidence>
<dbReference type="GO" id="GO:0005886">
    <property type="term" value="C:plasma membrane"/>
    <property type="evidence" value="ECO:0007669"/>
    <property type="project" value="UniProtKB-SubCell"/>
</dbReference>
<gene>
    <name evidence="7" type="ORF">GL267_00655</name>
</gene>
<dbReference type="InterPro" id="IPR003752">
    <property type="entry name" value="DiS_bond_form_DsbB/BdbC"/>
</dbReference>
<dbReference type="GO" id="GO:0006457">
    <property type="term" value="P:protein folding"/>
    <property type="evidence" value="ECO:0007669"/>
    <property type="project" value="InterPro"/>
</dbReference>
<dbReference type="Pfam" id="PF02600">
    <property type="entry name" value="DsbB"/>
    <property type="match status" value="1"/>
</dbReference>
<dbReference type="InterPro" id="IPR050183">
    <property type="entry name" value="DsbB"/>
</dbReference>
<dbReference type="GO" id="GO:0015035">
    <property type="term" value="F:protein-disulfide reductase activity"/>
    <property type="evidence" value="ECO:0007669"/>
    <property type="project" value="InterPro"/>
</dbReference>
<sequence>MEGLARRLMNAPRLIAGLVALSAAGALALVLWLQFARGYTPCSLCVYQRAADFAMFTAVLPGLFWTGWVRRGLWLTATATALTGAALAGWQWHLATRAAHTVESCTAVNLFPAAQGSGPWGHGLASALSGHGSCAVAGARSLAGWPMTHWSIAFFLICAALLGLAQWLAGRSASR</sequence>
<evidence type="ECO:0000256" key="6">
    <source>
        <dbReference type="SAM" id="Phobius"/>
    </source>
</evidence>
<dbReference type="PANTHER" id="PTHR36570:SF3">
    <property type="entry name" value="DISULFIDE BOND FORMATION PROTEIN B"/>
    <property type="match status" value="1"/>
</dbReference>
<evidence type="ECO:0000256" key="5">
    <source>
        <dbReference type="ARBA" id="ARBA00023136"/>
    </source>
</evidence>
<dbReference type="Gene3D" id="1.20.1550.10">
    <property type="entry name" value="DsbB-like"/>
    <property type="match status" value="1"/>
</dbReference>
<comment type="caution">
    <text evidence="7">The sequence shown here is derived from an EMBL/GenBank/DDBJ whole genome shotgun (WGS) entry which is preliminary data.</text>
</comment>